<dbReference type="GO" id="GO:0050355">
    <property type="term" value="F:inorganic triphosphate phosphatase activity"/>
    <property type="evidence" value="ECO:0007669"/>
    <property type="project" value="InterPro"/>
</dbReference>
<dbReference type="InterPro" id="IPR023577">
    <property type="entry name" value="CYTH_domain"/>
</dbReference>
<evidence type="ECO:0000259" key="1">
    <source>
        <dbReference type="PROSITE" id="PS51707"/>
    </source>
</evidence>
<dbReference type="Pfam" id="PF01928">
    <property type="entry name" value="CYTH"/>
    <property type="match status" value="1"/>
</dbReference>
<comment type="caution">
    <text evidence="2">The sequence shown here is derived from an EMBL/GenBank/DDBJ whole genome shotgun (WGS) entry which is preliminary data.</text>
</comment>
<dbReference type="Gene3D" id="2.40.320.10">
    <property type="entry name" value="Hypothetical Protein Pfu-838710-001"/>
    <property type="match status" value="1"/>
</dbReference>
<sequence length="290" mass="31681">MATETELKLQCTPEGLEQLLQHPRLTGIAPRRQWLRNTYYDTPEQALQQARMALRLRRTECGVVQTLKTAGEEHGGLSRRGEWEWALDEEQPDTDALSDVGLSGLTPDLLDRLEPAFTTDFHRTTWHVTFDDIDIELAFDQGTIQAGGNATDICEIELELKTGHSARQGEQALLGLARTLTDTLACRPANASKAARAARLAKRQWPQAEPDATAHARLDAVIAGLDAYADSGEQRHYDAACQAARALADDSDPAIAVPAESLTLALTEGQWLSTTASGPALALIERLYMG</sequence>
<dbReference type="EMBL" id="JAPIVE010000001">
    <property type="protein sequence ID" value="MCX2522724.1"/>
    <property type="molecule type" value="Genomic_DNA"/>
</dbReference>
<dbReference type="PANTHER" id="PTHR39569:SF1">
    <property type="entry name" value="INORGANIC TRIPHOSPHATASE"/>
    <property type="match status" value="1"/>
</dbReference>
<dbReference type="AlphaFoldDB" id="A0AA42CT30"/>
<keyword evidence="3" id="KW-1185">Reference proteome</keyword>
<dbReference type="Proteomes" id="UP001165678">
    <property type="component" value="Unassembled WGS sequence"/>
</dbReference>
<dbReference type="InterPro" id="IPR033469">
    <property type="entry name" value="CYTH-like_dom_sf"/>
</dbReference>
<evidence type="ECO:0000313" key="2">
    <source>
        <dbReference type="EMBL" id="MCX2522724.1"/>
    </source>
</evidence>
<feature type="domain" description="CYTH" evidence="1">
    <location>
        <begin position="2"/>
        <end position="204"/>
    </location>
</feature>
<reference evidence="2" key="1">
    <citation type="submission" date="2022-11" db="EMBL/GenBank/DDBJ databases">
        <title>Larsenimonas rhizosphaerae sp. nov., isolated from a tidal mudflat.</title>
        <authorList>
            <person name="Lee S.D."/>
            <person name="Kim I.S."/>
        </authorList>
    </citation>
    <scope>NUCLEOTIDE SEQUENCE</scope>
    <source>
        <strain evidence="2">GH2-1</strain>
    </source>
</reference>
<dbReference type="CDD" id="cd07756">
    <property type="entry name" value="CYTH-like_Pase_CHAD"/>
    <property type="match status" value="1"/>
</dbReference>
<proteinExistence type="predicted"/>
<dbReference type="InterPro" id="IPR039013">
    <property type="entry name" value="YgiF"/>
</dbReference>
<evidence type="ECO:0000313" key="3">
    <source>
        <dbReference type="Proteomes" id="UP001165678"/>
    </source>
</evidence>
<dbReference type="GO" id="GO:0046872">
    <property type="term" value="F:metal ion binding"/>
    <property type="evidence" value="ECO:0007669"/>
    <property type="project" value="TreeGrafter"/>
</dbReference>
<gene>
    <name evidence="2" type="ORF">OQ287_00530</name>
</gene>
<dbReference type="PANTHER" id="PTHR39569">
    <property type="entry name" value="INORGANIC TRIPHOSPHATASE"/>
    <property type="match status" value="1"/>
</dbReference>
<protein>
    <submittedName>
        <fullName evidence="2">CYTH domain-containing protein</fullName>
    </submittedName>
</protein>
<dbReference type="SMART" id="SM01118">
    <property type="entry name" value="CYTH"/>
    <property type="match status" value="1"/>
</dbReference>
<dbReference type="PROSITE" id="PS51707">
    <property type="entry name" value="CYTH"/>
    <property type="match status" value="1"/>
</dbReference>
<accession>A0AA42CT30</accession>
<dbReference type="SUPFAM" id="SSF55154">
    <property type="entry name" value="CYTH-like phosphatases"/>
    <property type="match status" value="1"/>
</dbReference>
<organism evidence="2 3">
    <name type="scientific">Larsenimonas rhizosphaerae</name>
    <dbReference type="NCBI Taxonomy" id="2944682"/>
    <lineage>
        <taxon>Bacteria</taxon>
        <taxon>Pseudomonadati</taxon>
        <taxon>Pseudomonadota</taxon>
        <taxon>Gammaproteobacteria</taxon>
        <taxon>Oceanospirillales</taxon>
        <taxon>Halomonadaceae</taxon>
        <taxon>Larsenimonas</taxon>
    </lineage>
</organism>
<dbReference type="RefSeq" id="WP_265895215.1">
    <property type="nucleotide sequence ID" value="NZ_JAPIVE010000001.1"/>
</dbReference>
<name>A0AA42CT30_9GAMM</name>